<dbReference type="PANTHER" id="PTHR22803">
    <property type="entry name" value="MANNOSE, PHOSPHOLIPASE, LECTIN RECEPTOR RELATED"/>
    <property type="match status" value="1"/>
</dbReference>
<dbReference type="Pfam" id="PF00059">
    <property type="entry name" value="Lectin_C"/>
    <property type="match status" value="1"/>
</dbReference>
<name>A0AAV8XR10_9CUCU</name>
<dbReference type="Gene3D" id="3.10.100.10">
    <property type="entry name" value="Mannose-Binding Protein A, subunit A"/>
    <property type="match status" value="1"/>
</dbReference>
<dbReference type="PROSITE" id="PS50041">
    <property type="entry name" value="C_TYPE_LECTIN_2"/>
    <property type="match status" value="1"/>
</dbReference>
<evidence type="ECO:0000259" key="2">
    <source>
        <dbReference type="PROSITE" id="PS50041"/>
    </source>
</evidence>
<gene>
    <name evidence="3" type="ORF">NQ318_015525</name>
</gene>
<dbReference type="Gene3D" id="2.60.120.290">
    <property type="entry name" value="Spermadhesin, CUB domain"/>
    <property type="match status" value="1"/>
</dbReference>
<reference evidence="3" key="1">
    <citation type="journal article" date="2023" name="Insect Mol. Biol.">
        <title>Genome sequencing provides insights into the evolution of gene families encoding plant cell wall-degrading enzymes in longhorned beetles.</title>
        <authorList>
            <person name="Shin N.R."/>
            <person name="Okamura Y."/>
            <person name="Kirsch R."/>
            <person name="Pauchet Y."/>
        </authorList>
    </citation>
    <scope>NUCLEOTIDE SEQUENCE</scope>
    <source>
        <strain evidence="3">AMC_N1</strain>
    </source>
</reference>
<protein>
    <recommendedName>
        <fullName evidence="2">C-type lectin domain-containing protein</fullName>
    </recommendedName>
</protein>
<accession>A0AAV8XR10</accession>
<keyword evidence="4" id="KW-1185">Reference proteome</keyword>
<evidence type="ECO:0000256" key="1">
    <source>
        <dbReference type="SAM" id="MobiDB-lite"/>
    </source>
</evidence>
<proteinExistence type="predicted"/>
<dbReference type="InterPro" id="IPR001304">
    <property type="entry name" value="C-type_lectin-like"/>
</dbReference>
<dbReference type="Proteomes" id="UP001162162">
    <property type="component" value="Unassembled WGS sequence"/>
</dbReference>
<dbReference type="AlphaFoldDB" id="A0AAV8XR10"/>
<evidence type="ECO:0000313" key="3">
    <source>
        <dbReference type="EMBL" id="KAJ8941048.1"/>
    </source>
</evidence>
<dbReference type="InterPro" id="IPR035914">
    <property type="entry name" value="Sperma_CUB_dom_sf"/>
</dbReference>
<comment type="caution">
    <text evidence="3">The sequence shown here is derived from an EMBL/GenBank/DDBJ whole genome shotgun (WGS) entry which is preliminary data.</text>
</comment>
<dbReference type="CDD" id="cd00037">
    <property type="entry name" value="CLECT"/>
    <property type="match status" value="1"/>
</dbReference>
<dbReference type="SUPFAM" id="SSF56436">
    <property type="entry name" value="C-type lectin-like"/>
    <property type="match status" value="1"/>
</dbReference>
<feature type="region of interest" description="Disordered" evidence="1">
    <location>
        <begin position="212"/>
        <end position="251"/>
    </location>
</feature>
<evidence type="ECO:0000313" key="4">
    <source>
        <dbReference type="Proteomes" id="UP001162162"/>
    </source>
</evidence>
<sequence>MSIRLQINLEDTENYESSIFPADWRLQLQGVAQMCIKIGCMHNCDLVLKSVLMTYRHSFQLTAVNLLSHSVMQCADDRLHMFNNFCYLIVSYPETAWNTSQQICAGLKATLASVLTAEEERFITANIRKRPSTAPSALLAGSQIRRTYDFRWIDGYPMNYSGWLPGQTPTENDLAPSARCLGMRWTPSPTPMLPSGLYWKAEVRLHRRVHLQEAPRAHGGRHTLQQDAERHRGQAQHPQLPRELLQQPDFSVKISGPDRTRIVVEFDRIDVEPQLECLYDYVELSRFTRRENSRTTR</sequence>
<dbReference type="EMBL" id="JAPWTK010000391">
    <property type="protein sequence ID" value="KAJ8941048.1"/>
    <property type="molecule type" value="Genomic_DNA"/>
</dbReference>
<feature type="domain" description="C-type lectin" evidence="2">
    <location>
        <begin position="82"/>
        <end position="185"/>
    </location>
</feature>
<dbReference type="InterPro" id="IPR050111">
    <property type="entry name" value="C-type_lectin/snaclec_domain"/>
</dbReference>
<dbReference type="InterPro" id="IPR016186">
    <property type="entry name" value="C-type_lectin-like/link_sf"/>
</dbReference>
<dbReference type="SMART" id="SM00034">
    <property type="entry name" value="CLECT"/>
    <property type="match status" value="1"/>
</dbReference>
<organism evidence="3 4">
    <name type="scientific">Aromia moschata</name>
    <dbReference type="NCBI Taxonomy" id="1265417"/>
    <lineage>
        <taxon>Eukaryota</taxon>
        <taxon>Metazoa</taxon>
        <taxon>Ecdysozoa</taxon>
        <taxon>Arthropoda</taxon>
        <taxon>Hexapoda</taxon>
        <taxon>Insecta</taxon>
        <taxon>Pterygota</taxon>
        <taxon>Neoptera</taxon>
        <taxon>Endopterygota</taxon>
        <taxon>Coleoptera</taxon>
        <taxon>Polyphaga</taxon>
        <taxon>Cucujiformia</taxon>
        <taxon>Chrysomeloidea</taxon>
        <taxon>Cerambycidae</taxon>
        <taxon>Cerambycinae</taxon>
        <taxon>Callichromatini</taxon>
        <taxon>Aromia</taxon>
    </lineage>
</organism>
<dbReference type="InterPro" id="IPR016187">
    <property type="entry name" value="CTDL_fold"/>
</dbReference>